<protein>
    <submittedName>
        <fullName evidence="2">Demethylrebeccamycin-D-glucose O-methyltransferase</fullName>
        <ecNumber evidence="2">2.1.1.164</ecNumber>
    </submittedName>
</protein>
<dbReference type="SUPFAM" id="SSF53335">
    <property type="entry name" value="S-adenosyl-L-methionine-dependent methyltransferases"/>
    <property type="match status" value="1"/>
</dbReference>
<dbReference type="InterPro" id="IPR029063">
    <property type="entry name" value="SAM-dependent_MTases_sf"/>
</dbReference>
<dbReference type="Gene3D" id="3.40.50.150">
    <property type="entry name" value="Vaccinia Virus protein VP39"/>
    <property type="match status" value="1"/>
</dbReference>
<evidence type="ECO:0000259" key="1">
    <source>
        <dbReference type="Pfam" id="PF13847"/>
    </source>
</evidence>
<dbReference type="KEGG" id="gaw:V144x_02230"/>
<proteinExistence type="predicted"/>
<dbReference type="EMBL" id="CP037920">
    <property type="protein sequence ID" value="QDT94792.1"/>
    <property type="molecule type" value="Genomic_DNA"/>
</dbReference>
<reference evidence="2 3" key="1">
    <citation type="submission" date="2019-03" db="EMBL/GenBank/DDBJ databases">
        <title>Deep-cultivation of Planctomycetes and their phenomic and genomic characterization uncovers novel biology.</title>
        <authorList>
            <person name="Wiegand S."/>
            <person name="Jogler M."/>
            <person name="Boedeker C."/>
            <person name="Pinto D."/>
            <person name="Vollmers J."/>
            <person name="Rivas-Marin E."/>
            <person name="Kohn T."/>
            <person name="Peeters S.H."/>
            <person name="Heuer A."/>
            <person name="Rast P."/>
            <person name="Oberbeckmann S."/>
            <person name="Bunk B."/>
            <person name="Jeske O."/>
            <person name="Meyerdierks A."/>
            <person name="Storesund J.E."/>
            <person name="Kallscheuer N."/>
            <person name="Luecker S."/>
            <person name="Lage O.M."/>
            <person name="Pohl T."/>
            <person name="Merkel B.J."/>
            <person name="Hornburger P."/>
            <person name="Mueller R.-W."/>
            <person name="Bruemmer F."/>
            <person name="Labrenz M."/>
            <person name="Spormann A.M."/>
            <person name="Op den Camp H."/>
            <person name="Overmann J."/>
            <person name="Amann R."/>
            <person name="Jetten M.S.M."/>
            <person name="Mascher T."/>
            <person name="Medema M.H."/>
            <person name="Devos D.P."/>
            <person name="Kaster A.-K."/>
            <person name="Ovreas L."/>
            <person name="Rohde M."/>
            <person name="Galperin M.Y."/>
            <person name="Jogler C."/>
        </authorList>
    </citation>
    <scope>NUCLEOTIDE SEQUENCE [LARGE SCALE GENOMIC DNA]</scope>
    <source>
        <strain evidence="2 3">V144</strain>
    </source>
</reference>
<keyword evidence="2" id="KW-0489">Methyltransferase</keyword>
<dbReference type="Proteomes" id="UP000318704">
    <property type="component" value="Chromosome"/>
</dbReference>
<gene>
    <name evidence="2" type="primary">rebM_1</name>
    <name evidence="2" type="ORF">V144x_02230</name>
</gene>
<evidence type="ECO:0000313" key="3">
    <source>
        <dbReference type="Proteomes" id="UP000318704"/>
    </source>
</evidence>
<feature type="domain" description="Methyltransferase" evidence="1">
    <location>
        <begin position="55"/>
        <end position="187"/>
    </location>
</feature>
<dbReference type="RefSeq" id="WP_197998709.1">
    <property type="nucleotide sequence ID" value="NZ_CP037920.1"/>
</dbReference>
<dbReference type="PANTHER" id="PTHR43591:SF24">
    <property type="entry name" value="2-METHOXY-6-POLYPRENYL-1,4-BENZOQUINOL METHYLASE, MITOCHONDRIAL"/>
    <property type="match status" value="1"/>
</dbReference>
<organism evidence="2 3">
    <name type="scientific">Gimesia aquarii</name>
    <dbReference type="NCBI Taxonomy" id="2527964"/>
    <lineage>
        <taxon>Bacteria</taxon>
        <taxon>Pseudomonadati</taxon>
        <taxon>Planctomycetota</taxon>
        <taxon>Planctomycetia</taxon>
        <taxon>Planctomycetales</taxon>
        <taxon>Planctomycetaceae</taxon>
        <taxon>Gimesia</taxon>
    </lineage>
</organism>
<name>A0A517VP58_9PLAN</name>
<dbReference type="PANTHER" id="PTHR43591">
    <property type="entry name" value="METHYLTRANSFERASE"/>
    <property type="match status" value="1"/>
</dbReference>
<dbReference type="GO" id="GO:0032259">
    <property type="term" value="P:methylation"/>
    <property type="evidence" value="ECO:0007669"/>
    <property type="project" value="UniProtKB-KW"/>
</dbReference>
<dbReference type="EC" id="2.1.1.164" evidence="2"/>
<accession>A0A517VP58</accession>
<evidence type="ECO:0000313" key="2">
    <source>
        <dbReference type="EMBL" id="QDT94792.1"/>
    </source>
</evidence>
<dbReference type="InterPro" id="IPR025714">
    <property type="entry name" value="Methyltranfer_dom"/>
</dbReference>
<dbReference type="GO" id="GO:0102082">
    <property type="term" value="F:demethylrebeccamycin--D-glucose O-methyltransferase activity"/>
    <property type="evidence" value="ECO:0007669"/>
    <property type="project" value="UniProtKB-EC"/>
</dbReference>
<dbReference type="CDD" id="cd02440">
    <property type="entry name" value="AdoMet_MTases"/>
    <property type="match status" value="1"/>
</dbReference>
<keyword evidence="2" id="KW-0808">Transferase</keyword>
<sequence>MIPRQLEPEVMDTREEAVDYNAMHHGEVNRLFVDDLLEFVLNGQNALGNSARSVSITVLDLGTGTALIPIELCNRIDRIKVVAVDMAQEMLKLAQENIKQVNLEHRIVLEIVDAKKLSFSDQTFDIVISNSLIHHIPDPITVFREVIRVLKPGGFLFMRDLVRPDFVDQVDHLVEAYAGQENHHQQQLLRDSLHAALTFKEVQGLLEELSLPKNAARMSSDRHWTVSLTLPRST</sequence>
<dbReference type="Pfam" id="PF13847">
    <property type="entry name" value="Methyltransf_31"/>
    <property type="match status" value="1"/>
</dbReference>
<dbReference type="AlphaFoldDB" id="A0A517VP58"/>